<evidence type="ECO:0000256" key="9">
    <source>
        <dbReference type="ARBA" id="ARBA00022990"/>
    </source>
</evidence>
<evidence type="ECO:0000256" key="15">
    <source>
        <dbReference type="PROSITE-ProRule" id="PRU00042"/>
    </source>
</evidence>
<keyword evidence="5" id="KW-0479">Metal-binding</keyword>
<dbReference type="PROSITE" id="PS00028">
    <property type="entry name" value="ZINC_FINGER_C2H2_1"/>
    <property type="match status" value="6"/>
</dbReference>
<feature type="domain" description="C2H2-type" evidence="17">
    <location>
        <begin position="249"/>
        <end position="278"/>
    </location>
</feature>
<dbReference type="GO" id="GO:0003677">
    <property type="term" value="F:DNA binding"/>
    <property type="evidence" value="ECO:0007669"/>
    <property type="project" value="UniProtKB-ARBA"/>
</dbReference>
<evidence type="ECO:0000256" key="8">
    <source>
        <dbReference type="ARBA" id="ARBA00022833"/>
    </source>
</evidence>
<dbReference type="GO" id="GO:0008270">
    <property type="term" value="F:zinc ion binding"/>
    <property type="evidence" value="ECO:0007669"/>
    <property type="project" value="UniProtKB-KW"/>
</dbReference>
<dbReference type="GO" id="GO:0005737">
    <property type="term" value="C:cytoplasm"/>
    <property type="evidence" value="ECO:0007669"/>
    <property type="project" value="UniProtKB-SubCell"/>
</dbReference>
<feature type="domain" description="C2H2-type" evidence="17">
    <location>
        <begin position="220"/>
        <end position="249"/>
    </location>
</feature>
<dbReference type="GO" id="GO:0005654">
    <property type="term" value="C:nucleoplasm"/>
    <property type="evidence" value="ECO:0007669"/>
    <property type="project" value="UniProtKB-ARBA"/>
</dbReference>
<comment type="function">
    <text evidence="11">Zinc-dependent transcriptional regulator of cellular adaption to conditions of exposure to heavy metals. Binds to metal responsive elements (MRE) in promoters and activates the transcription of metallothionein genes like metallothionein-2/MT2A. Also regulates the expression of metalloproteases in response to intracellular zinc and functions as a catabolic regulator of cartilages.</text>
</comment>
<evidence type="ECO:0000313" key="18">
    <source>
        <dbReference type="EMBL" id="CAD7623831.1"/>
    </source>
</evidence>
<dbReference type="InterPro" id="IPR051061">
    <property type="entry name" value="Zinc_finger_trans_reg"/>
</dbReference>
<evidence type="ECO:0000256" key="3">
    <source>
        <dbReference type="ARBA" id="ARBA00022490"/>
    </source>
</evidence>
<protein>
    <recommendedName>
        <fullName evidence="12">Metal regulatory transcription factor 1</fullName>
    </recommendedName>
    <alternativeName>
        <fullName evidence="14">MRE-binding transcription factor</fullName>
    </alternativeName>
    <alternativeName>
        <fullName evidence="13">Transcription factor MTF-1</fullName>
    </alternativeName>
</protein>
<dbReference type="FunFam" id="3.30.160.60:FF:000125">
    <property type="entry name" value="Putative zinc finger protein 143"/>
    <property type="match status" value="1"/>
</dbReference>
<dbReference type="OrthoDB" id="6145499at2759"/>
<keyword evidence="7 15" id="KW-0863">Zinc-finger</keyword>
<feature type="domain" description="C2H2-type" evidence="17">
    <location>
        <begin position="190"/>
        <end position="219"/>
    </location>
</feature>
<accession>A0A7R9KJ03</accession>
<keyword evidence="4" id="KW-0597">Phosphoprotein</keyword>
<evidence type="ECO:0000256" key="4">
    <source>
        <dbReference type="ARBA" id="ARBA00022553"/>
    </source>
</evidence>
<dbReference type="InterPro" id="IPR013087">
    <property type="entry name" value="Znf_C2H2_type"/>
</dbReference>
<dbReference type="EMBL" id="OC856492">
    <property type="protein sequence ID" value="CAD7623831.1"/>
    <property type="molecule type" value="Genomic_DNA"/>
</dbReference>
<evidence type="ECO:0000256" key="2">
    <source>
        <dbReference type="ARBA" id="ARBA00004496"/>
    </source>
</evidence>
<dbReference type="Proteomes" id="UP000759131">
    <property type="component" value="Unassembled WGS sequence"/>
</dbReference>
<dbReference type="InterPro" id="IPR036236">
    <property type="entry name" value="Znf_C2H2_sf"/>
</dbReference>
<dbReference type="GO" id="GO:0010038">
    <property type="term" value="P:response to metal ion"/>
    <property type="evidence" value="ECO:0007669"/>
    <property type="project" value="UniProtKB-ARBA"/>
</dbReference>
<feature type="domain" description="C2H2-type" evidence="17">
    <location>
        <begin position="279"/>
        <end position="308"/>
    </location>
</feature>
<evidence type="ECO:0000256" key="16">
    <source>
        <dbReference type="SAM" id="MobiDB-lite"/>
    </source>
</evidence>
<evidence type="ECO:0000256" key="13">
    <source>
        <dbReference type="ARBA" id="ARBA00083009"/>
    </source>
</evidence>
<feature type="non-terminal residue" evidence="18">
    <location>
        <position position="1"/>
    </location>
</feature>
<dbReference type="FunFam" id="3.30.160.60:FF:000349">
    <property type="entry name" value="metal regulatory transcription factor 1"/>
    <property type="match status" value="1"/>
</dbReference>
<feature type="region of interest" description="Disordered" evidence="16">
    <location>
        <begin position="46"/>
        <end position="96"/>
    </location>
</feature>
<gene>
    <name evidence="18" type="ORF">OSB1V03_LOCUS4281</name>
</gene>
<keyword evidence="3" id="KW-0963">Cytoplasm</keyword>
<dbReference type="AlphaFoldDB" id="A0A7R9KJ03"/>
<dbReference type="SUPFAM" id="SSF57667">
    <property type="entry name" value="beta-beta-alpha zinc fingers"/>
    <property type="match status" value="4"/>
</dbReference>
<organism evidence="18">
    <name type="scientific">Medioppia subpectinata</name>
    <dbReference type="NCBI Taxonomy" id="1979941"/>
    <lineage>
        <taxon>Eukaryota</taxon>
        <taxon>Metazoa</taxon>
        <taxon>Ecdysozoa</taxon>
        <taxon>Arthropoda</taxon>
        <taxon>Chelicerata</taxon>
        <taxon>Arachnida</taxon>
        <taxon>Acari</taxon>
        <taxon>Acariformes</taxon>
        <taxon>Sarcoptiformes</taxon>
        <taxon>Oribatida</taxon>
        <taxon>Brachypylina</taxon>
        <taxon>Oppioidea</taxon>
        <taxon>Oppiidae</taxon>
        <taxon>Medioppia</taxon>
    </lineage>
</organism>
<keyword evidence="19" id="KW-1185">Reference proteome</keyword>
<evidence type="ECO:0000256" key="12">
    <source>
        <dbReference type="ARBA" id="ARBA00068055"/>
    </source>
</evidence>
<dbReference type="EMBL" id="CAJPIZ010001917">
    <property type="protein sequence ID" value="CAG2104261.1"/>
    <property type="molecule type" value="Genomic_DNA"/>
</dbReference>
<dbReference type="FunFam" id="3.30.160.60:FF:001102">
    <property type="entry name" value="Transcription factor IIIA"/>
    <property type="match status" value="1"/>
</dbReference>
<evidence type="ECO:0000313" key="19">
    <source>
        <dbReference type="Proteomes" id="UP000759131"/>
    </source>
</evidence>
<comment type="subcellular location">
    <subcellularLocation>
        <location evidence="2">Cytoplasm</location>
    </subcellularLocation>
    <subcellularLocation>
        <location evidence="1">Nucleus</location>
    </subcellularLocation>
</comment>
<dbReference type="FunFam" id="3.30.160.60:FF:000072">
    <property type="entry name" value="zinc finger protein 143 isoform X1"/>
    <property type="match status" value="1"/>
</dbReference>
<proteinExistence type="predicted"/>
<name>A0A7R9KJ03_9ACAR</name>
<feature type="domain" description="C2H2-type" evidence="17">
    <location>
        <begin position="160"/>
        <end position="189"/>
    </location>
</feature>
<keyword evidence="9" id="KW-0007">Acetylation</keyword>
<keyword evidence="8" id="KW-0862">Zinc</keyword>
<keyword evidence="6" id="KW-0677">Repeat</keyword>
<dbReference type="Pfam" id="PF00096">
    <property type="entry name" value="zf-C2H2"/>
    <property type="match status" value="6"/>
</dbReference>
<evidence type="ECO:0000259" key="17">
    <source>
        <dbReference type="PROSITE" id="PS50157"/>
    </source>
</evidence>
<dbReference type="FunFam" id="3.30.160.60:FF:000199">
    <property type="entry name" value="metal regulatory transcription factor 1"/>
    <property type="match status" value="1"/>
</dbReference>
<evidence type="ECO:0000256" key="7">
    <source>
        <dbReference type="ARBA" id="ARBA00022771"/>
    </source>
</evidence>
<dbReference type="PROSITE" id="PS50157">
    <property type="entry name" value="ZINC_FINGER_C2H2_2"/>
    <property type="match status" value="6"/>
</dbReference>
<evidence type="ECO:0000256" key="5">
    <source>
        <dbReference type="ARBA" id="ARBA00022723"/>
    </source>
</evidence>
<evidence type="ECO:0000256" key="1">
    <source>
        <dbReference type="ARBA" id="ARBA00004123"/>
    </source>
</evidence>
<evidence type="ECO:0000256" key="6">
    <source>
        <dbReference type="ARBA" id="ARBA00022737"/>
    </source>
</evidence>
<feature type="domain" description="C2H2-type" evidence="17">
    <location>
        <begin position="309"/>
        <end position="338"/>
    </location>
</feature>
<dbReference type="PANTHER" id="PTHR46179:SF25">
    <property type="entry name" value="METAL RESPONSE ELEMENT-BINDING TRANSCRIPTION FACTOR-1, ISOFORM C"/>
    <property type="match status" value="1"/>
</dbReference>
<evidence type="ECO:0000256" key="10">
    <source>
        <dbReference type="ARBA" id="ARBA00023242"/>
    </source>
</evidence>
<dbReference type="GO" id="GO:0045944">
    <property type="term" value="P:positive regulation of transcription by RNA polymerase II"/>
    <property type="evidence" value="ECO:0007669"/>
    <property type="project" value="UniProtKB-ARBA"/>
</dbReference>
<keyword evidence="10" id="KW-0539">Nucleus</keyword>
<sequence length="457" mass="51182">MESNGLEVNQSLFATAVADANGVSFQDFFDDRSIDSLDQLVFDSNHINSSGHEFGNGYELGDNRRDDDEDDDRRDDNANHNGSDGEEDDDRNDSIGCDVPFEYIIHEQQNDSYIHHTISQDSITMHINPGNSPMPRNPTHLTLTIESRNEASGMKEIKRFRCTYEGCARTYSTAGNLKTHQKTHTGEYTFVCSQDGCGKAFLTSYSLKIHVRVHTKEKPFGCPISGCDKAFNTLYRLKAHQRLHNGNTFNCKQFGCLKFFTTLSDLRKHSRTHTGEKPYACAENGCGKAFAASHHLKTHVRTHTGERPYSCHQNGCQKSFTTQYSLKSHLHRHDKRVEELDNSLNNYQSIITNNSNNTMNAKNLANSETNGAINGSQDYTVMNDNEAAALLTSLWGSKLSHNEPYLPNNFTILNEQSTHKIVNTNGSNITAYALIPISGVEVPLEGYIIPEVVNITQ</sequence>
<dbReference type="SMART" id="SM00355">
    <property type="entry name" value="ZnF_C2H2"/>
    <property type="match status" value="6"/>
</dbReference>
<reference evidence="18" key="1">
    <citation type="submission" date="2020-11" db="EMBL/GenBank/DDBJ databases">
        <authorList>
            <person name="Tran Van P."/>
        </authorList>
    </citation>
    <scope>NUCLEOTIDE SEQUENCE</scope>
</reference>
<dbReference type="PANTHER" id="PTHR46179">
    <property type="entry name" value="ZINC FINGER PROTEIN"/>
    <property type="match status" value="1"/>
</dbReference>
<dbReference type="FunFam" id="3.30.160.60:FF:000397">
    <property type="entry name" value="Metal regulatory transcription factor 1"/>
    <property type="match status" value="1"/>
</dbReference>
<dbReference type="Gene3D" id="3.30.160.60">
    <property type="entry name" value="Classic Zinc Finger"/>
    <property type="match status" value="6"/>
</dbReference>
<evidence type="ECO:0000256" key="11">
    <source>
        <dbReference type="ARBA" id="ARBA00056278"/>
    </source>
</evidence>
<evidence type="ECO:0000256" key="14">
    <source>
        <dbReference type="ARBA" id="ARBA00083793"/>
    </source>
</evidence>